<dbReference type="EMBL" id="JAZDWU010000011">
    <property type="protein sequence ID" value="KAK9986820.1"/>
    <property type="molecule type" value="Genomic_DNA"/>
</dbReference>
<keyword evidence="3" id="KW-1185">Reference proteome</keyword>
<evidence type="ECO:0000259" key="1">
    <source>
        <dbReference type="Pfam" id="PF26138"/>
    </source>
</evidence>
<dbReference type="InterPro" id="IPR058353">
    <property type="entry name" value="DUF8040"/>
</dbReference>
<evidence type="ECO:0000313" key="3">
    <source>
        <dbReference type="Proteomes" id="UP001459277"/>
    </source>
</evidence>
<dbReference type="Pfam" id="PF26138">
    <property type="entry name" value="DUF8040"/>
    <property type="match status" value="1"/>
</dbReference>
<accession>A0AAW2BS07</accession>
<proteinExistence type="predicted"/>
<evidence type="ECO:0000313" key="2">
    <source>
        <dbReference type="EMBL" id="KAK9986820.1"/>
    </source>
</evidence>
<gene>
    <name evidence="2" type="ORF">SO802_031771</name>
</gene>
<dbReference type="AlphaFoldDB" id="A0AAW2BS07"/>
<feature type="domain" description="DUF8040" evidence="1">
    <location>
        <begin position="23"/>
        <end position="118"/>
    </location>
</feature>
<organism evidence="2 3">
    <name type="scientific">Lithocarpus litseifolius</name>
    <dbReference type="NCBI Taxonomy" id="425828"/>
    <lineage>
        <taxon>Eukaryota</taxon>
        <taxon>Viridiplantae</taxon>
        <taxon>Streptophyta</taxon>
        <taxon>Embryophyta</taxon>
        <taxon>Tracheophyta</taxon>
        <taxon>Spermatophyta</taxon>
        <taxon>Magnoliopsida</taxon>
        <taxon>eudicotyledons</taxon>
        <taxon>Gunneridae</taxon>
        <taxon>Pentapetalae</taxon>
        <taxon>rosids</taxon>
        <taxon>fabids</taxon>
        <taxon>Fagales</taxon>
        <taxon>Fagaceae</taxon>
        <taxon>Lithocarpus</taxon>
    </lineage>
</organism>
<reference evidence="2 3" key="1">
    <citation type="submission" date="2024-01" db="EMBL/GenBank/DDBJ databases">
        <title>A telomere-to-telomere, gap-free genome of sweet tea (Lithocarpus litseifolius).</title>
        <authorList>
            <person name="Zhou J."/>
        </authorList>
    </citation>
    <scope>NUCLEOTIDE SEQUENCE [LARGE SCALE GENOMIC DNA]</scope>
    <source>
        <strain evidence="2">Zhou-2022a</strain>
        <tissue evidence="2">Leaf</tissue>
    </source>
</reference>
<name>A0AAW2BS07_9ROSI</name>
<dbReference type="Proteomes" id="UP001459277">
    <property type="component" value="Unassembled WGS sequence"/>
</dbReference>
<sequence>MTVYVAIVADYIQTHYLKTPMCTSALSGKSYVQETLEGHPQTCYNMFCMAKHVFLHLCSELKRMHLLEEDTRIVSIQESISVLLYILSHNADMRVIGNRFQHSLETIQQRFRRALRAIHLLGCLIT</sequence>
<protein>
    <recommendedName>
        <fullName evidence="1">DUF8040 domain-containing protein</fullName>
    </recommendedName>
</protein>
<comment type="caution">
    <text evidence="2">The sequence shown here is derived from an EMBL/GenBank/DDBJ whole genome shotgun (WGS) entry which is preliminary data.</text>
</comment>